<reference evidence="6" key="1">
    <citation type="submission" date="2011-07" db="EMBL/GenBank/DDBJ databases">
        <title>Complete genome sequence of Acetobacterium woodii.</title>
        <authorList>
            <person name="Poehlein A."/>
            <person name="Schmidt S."/>
            <person name="Kaster A.-K."/>
            <person name="Goenrich M."/>
            <person name="Vollmers J."/>
            <person name="Thuermer A."/>
            <person name="Gottschalk G."/>
            <person name="Thauer R.K."/>
            <person name="Daniel R."/>
            <person name="Mueller V."/>
        </authorList>
    </citation>
    <scope>NUCLEOTIDE SEQUENCE [LARGE SCALE GENOMIC DNA]</scope>
    <source>
        <strain evidence="6">ATCC 29683 / DSM 1030 / JCM 2381 / KCTC 1655 / WB1</strain>
    </source>
</reference>
<dbReference type="EMBL" id="CP002987">
    <property type="protein sequence ID" value="AFA49990.1"/>
    <property type="molecule type" value="Genomic_DNA"/>
</dbReference>
<evidence type="ECO:0000256" key="1">
    <source>
        <dbReference type="ARBA" id="ARBA00023015"/>
    </source>
</evidence>
<dbReference type="InterPro" id="IPR011256">
    <property type="entry name" value="Reg_factor_effector_dom_sf"/>
</dbReference>
<dbReference type="GO" id="GO:0043565">
    <property type="term" value="F:sequence-specific DNA binding"/>
    <property type="evidence" value="ECO:0007669"/>
    <property type="project" value="InterPro"/>
</dbReference>
<name>H6LK70_ACEWD</name>
<dbReference type="Pfam" id="PF06445">
    <property type="entry name" value="GyrI-like"/>
    <property type="match status" value="1"/>
</dbReference>
<evidence type="ECO:0000259" key="4">
    <source>
        <dbReference type="PROSITE" id="PS01124"/>
    </source>
</evidence>
<dbReference type="InterPro" id="IPR018062">
    <property type="entry name" value="HTH_AraC-typ_CS"/>
</dbReference>
<dbReference type="Proteomes" id="UP000007177">
    <property type="component" value="Chromosome"/>
</dbReference>
<proteinExistence type="predicted"/>
<dbReference type="InterPro" id="IPR050959">
    <property type="entry name" value="MarA-like"/>
</dbReference>
<dbReference type="PANTHER" id="PTHR47504">
    <property type="entry name" value="RIGHT ORIGIN-BINDING PROTEIN"/>
    <property type="match status" value="1"/>
</dbReference>
<dbReference type="HOGENOM" id="CLU_000445_81_1_9"/>
<reference evidence="5 6" key="2">
    <citation type="journal article" date="2012" name="PLoS ONE">
        <title>An ancient pathway combining carbon dioxide fixation with the generation and utilization of a sodium ion gradient for ATP synthesis.</title>
        <authorList>
            <person name="Poehlein A."/>
            <person name="Schmidt S."/>
            <person name="Kaster A.K."/>
            <person name="Goenrich M."/>
            <person name="Vollmers J."/>
            <person name="Thurmer A."/>
            <person name="Bertsch J."/>
            <person name="Schuchmann K."/>
            <person name="Voigt B."/>
            <person name="Hecker M."/>
            <person name="Daniel R."/>
            <person name="Thauer R.K."/>
            <person name="Gottschalk G."/>
            <person name="Muller V."/>
        </authorList>
    </citation>
    <scope>NUCLEOTIDE SEQUENCE [LARGE SCALE GENOMIC DNA]</scope>
    <source>
        <strain evidence="6">ATCC 29683 / DSM 1030 / JCM 2381 / KCTC 1655 / WB1</strain>
    </source>
</reference>
<dbReference type="PROSITE" id="PS00041">
    <property type="entry name" value="HTH_ARAC_FAMILY_1"/>
    <property type="match status" value="1"/>
</dbReference>
<dbReference type="AlphaFoldDB" id="H6LK70"/>
<evidence type="ECO:0000313" key="5">
    <source>
        <dbReference type="EMBL" id="AFA49990.1"/>
    </source>
</evidence>
<dbReference type="eggNOG" id="COG3708">
    <property type="taxonomic scope" value="Bacteria"/>
</dbReference>
<dbReference type="InterPro" id="IPR009057">
    <property type="entry name" value="Homeodomain-like_sf"/>
</dbReference>
<feature type="domain" description="HTH araC/xylS-type" evidence="4">
    <location>
        <begin position="12"/>
        <end position="110"/>
    </location>
</feature>
<dbReference type="Gene3D" id="1.10.10.60">
    <property type="entry name" value="Homeodomain-like"/>
    <property type="match status" value="2"/>
</dbReference>
<dbReference type="eggNOG" id="COG2207">
    <property type="taxonomic scope" value="Bacteria"/>
</dbReference>
<keyword evidence="6" id="KW-1185">Reference proteome</keyword>
<evidence type="ECO:0000256" key="2">
    <source>
        <dbReference type="ARBA" id="ARBA00023125"/>
    </source>
</evidence>
<dbReference type="SMART" id="SM00871">
    <property type="entry name" value="AraC_E_bind"/>
    <property type="match status" value="1"/>
</dbReference>
<accession>H6LK70</accession>
<sequence length="294" mass="34048">MKGGMGMLKSLNTVLNYIEDHLDETIEFDEIQRIAGVSEYHFRRIFSFLSGMSLNEYVRNRRLSNAAFELQNEKISVTEMAFKYGYNSVDGFSRAFKEWCNISPSEIKKSTRFKAFPKLTFQLAIYGGVDMDYRIEEKEAFKMVGFKKRVPIVFSGENKEIIELAQKITPRQRETMRTYANIEPSEPMNASFNFDEGRMKEQGNLDHMIGVISTLEDSFEGFDVVDVPPLKWAIFISEGEFPKVMQKTWGEIFAEWLPSSDYELVDAPEICFIGDLTDRSKVRCENWIAVKKIK</sequence>
<dbReference type="PANTHER" id="PTHR47504:SF5">
    <property type="entry name" value="RIGHT ORIGIN-BINDING PROTEIN"/>
    <property type="match status" value="1"/>
</dbReference>
<dbReference type="Pfam" id="PF12833">
    <property type="entry name" value="HTH_18"/>
    <property type="match status" value="1"/>
</dbReference>
<dbReference type="SUPFAM" id="SSF55136">
    <property type="entry name" value="Probable bacterial effector-binding domain"/>
    <property type="match status" value="1"/>
</dbReference>
<dbReference type="PROSITE" id="PS01124">
    <property type="entry name" value="HTH_ARAC_FAMILY_2"/>
    <property type="match status" value="1"/>
</dbReference>
<organism evidence="5 6">
    <name type="scientific">Acetobacterium woodii (strain ATCC 29683 / DSM 1030 / JCM 2381 / KCTC 1655 / WB1)</name>
    <dbReference type="NCBI Taxonomy" id="931626"/>
    <lineage>
        <taxon>Bacteria</taxon>
        <taxon>Bacillati</taxon>
        <taxon>Bacillota</taxon>
        <taxon>Clostridia</taxon>
        <taxon>Eubacteriales</taxon>
        <taxon>Eubacteriaceae</taxon>
        <taxon>Acetobacterium</taxon>
    </lineage>
</organism>
<dbReference type="Gene3D" id="3.20.80.10">
    <property type="entry name" value="Regulatory factor, effector binding domain"/>
    <property type="match status" value="1"/>
</dbReference>
<evidence type="ECO:0000313" key="6">
    <source>
        <dbReference type="Proteomes" id="UP000007177"/>
    </source>
</evidence>
<keyword evidence="1" id="KW-0805">Transcription regulation</keyword>
<dbReference type="InterPro" id="IPR010499">
    <property type="entry name" value="AraC_E-bd"/>
</dbReference>
<dbReference type="SMART" id="SM00342">
    <property type="entry name" value="HTH_ARAC"/>
    <property type="match status" value="1"/>
</dbReference>
<protein>
    <submittedName>
        <fullName evidence="5">Transcriptional regulator AraC family</fullName>
    </submittedName>
</protein>
<dbReference type="InterPro" id="IPR018060">
    <property type="entry name" value="HTH_AraC"/>
</dbReference>
<keyword evidence="2" id="KW-0238">DNA-binding</keyword>
<dbReference type="InterPro" id="IPR029442">
    <property type="entry name" value="GyrI-like"/>
</dbReference>
<dbReference type="STRING" id="931626.Awo_c32620"/>
<evidence type="ECO:0000256" key="3">
    <source>
        <dbReference type="ARBA" id="ARBA00023163"/>
    </source>
</evidence>
<dbReference type="KEGG" id="awo:Awo_c32620"/>
<dbReference type="GO" id="GO:0003700">
    <property type="term" value="F:DNA-binding transcription factor activity"/>
    <property type="evidence" value="ECO:0007669"/>
    <property type="project" value="InterPro"/>
</dbReference>
<keyword evidence="3" id="KW-0804">Transcription</keyword>
<dbReference type="SUPFAM" id="SSF46689">
    <property type="entry name" value="Homeodomain-like"/>
    <property type="match status" value="2"/>
</dbReference>
<gene>
    <name evidence="5" type="ordered locus">Awo_c32620</name>
</gene>